<keyword evidence="1" id="KW-0812">Transmembrane</keyword>
<evidence type="ECO:0000313" key="3">
    <source>
        <dbReference type="Proteomes" id="UP000219452"/>
    </source>
</evidence>
<dbReference type="EMBL" id="OCNH01000001">
    <property type="protein sequence ID" value="SOD81376.1"/>
    <property type="molecule type" value="Genomic_DNA"/>
</dbReference>
<keyword evidence="1" id="KW-1133">Transmembrane helix</keyword>
<feature type="transmembrane region" description="Helical" evidence="1">
    <location>
        <begin position="269"/>
        <end position="295"/>
    </location>
</feature>
<feature type="transmembrane region" description="Helical" evidence="1">
    <location>
        <begin position="168"/>
        <end position="186"/>
    </location>
</feature>
<evidence type="ECO:0000313" key="2">
    <source>
        <dbReference type="EMBL" id="SOD81376.1"/>
    </source>
</evidence>
<evidence type="ECO:0008006" key="4">
    <source>
        <dbReference type="Google" id="ProtNLM"/>
    </source>
</evidence>
<feature type="transmembrane region" description="Helical" evidence="1">
    <location>
        <begin position="424"/>
        <end position="441"/>
    </location>
</feature>
<feature type="transmembrane region" description="Helical" evidence="1">
    <location>
        <begin position="400"/>
        <end position="418"/>
    </location>
</feature>
<reference evidence="3" key="1">
    <citation type="submission" date="2017-09" db="EMBL/GenBank/DDBJ databases">
        <authorList>
            <person name="Varghese N."/>
            <person name="Submissions S."/>
        </authorList>
    </citation>
    <scope>NUCLEOTIDE SEQUENCE [LARGE SCALE GENOMIC DNA]</scope>
    <source>
        <strain evidence="3">DSM 29961</strain>
    </source>
</reference>
<dbReference type="RefSeq" id="WP_097125374.1">
    <property type="nucleotide sequence ID" value="NZ_OCNH01000001.1"/>
</dbReference>
<keyword evidence="3" id="KW-1185">Reference proteome</keyword>
<dbReference type="Proteomes" id="UP000219452">
    <property type="component" value="Unassembled WGS sequence"/>
</dbReference>
<keyword evidence="1" id="KW-0472">Membrane</keyword>
<sequence>MHQVQPPVNLPDKNQLTHHFGQNTWLWTLLLGLLTGLLGFLVVGDFQHPLSDGNDTDQFEYVGYFFSKNFSLWPFPHLNLINTQTFYPYGTNQVFLDWGFERDYWYTFLYRLLNGPGPYLQYYYVYSLVVTAVGTFVLLRVRAGLVRAGLAGLIVSVYNFYALWKFPVHMNVCVAHWTVLCMVATYRLLTDVLDRKPITLSYLLLWICFHVLVLSQELAYVAGFALTFTTVTLPVIGLSLYRQFPVIRRWPTLLGAYVRDEVRRSPRAVFGLVLLLTLSLWLYLPLTLQIAFTAWSFNFEVVPELRAWSHPVRLLLPHLPGIDSYSVPYQHWLRDTFESYGQGSPGLYLVILAGVGWWQIRHNVLRWLPITLMLALCLLYHPVLFPTLKLFPWFSFNRHGGRASLVYPVLFMLLALPVNWPRRIPAQVSVALLLLLMGMEWHTGYSRRILQSINVVSEQTLRYCAVIRSQPGVAVLDWPFCTIGANGVGDKEGLCPYYRQQNAVFTFRRFYDKSGVGQYFGRLHPDQIQPFLRDGWPRLLAPGYVFTQRDWQFLDAFLQKNDFAGINLYPDLLTPAQTAQFYRHYGFPIAETNFPAAGRVVFIALKRPNNRY</sequence>
<feature type="transmembrane region" description="Helical" evidence="1">
    <location>
        <begin position="367"/>
        <end position="388"/>
    </location>
</feature>
<evidence type="ECO:0000256" key="1">
    <source>
        <dbReference type="SAM" id="Phobius"/>
    </source>
</evidence>
<feature type="transmembrane region" description="Helical" evidence="1">
    <location>
        <begin position="119"/>
        <end position="138"/>
    </location>
</feature>
<feature type="transmembrane region" description="Helical" evidence="1">
    <location>
        <begin position="198"/>
        <end position="214"/>
    </location>
</feature>
<dbReference type="OrthoDB" id="907929at2"/>
<proteinExistence type="predicted"/>
<feature type="transmembrane region" description="Helical" evidence="1">
    <location>
        <begin position="24"/>
        <end position="43"/>
    </location>
</feature>
<organism evidence="2 3">
    <name type="scientific">Spirosoma fluviale</name>
    <dbReference type="NCBI Taxonomy" id="1597977"/>
    <lineage>
        <taxon>Bacteria</taxon>
        <taxon>Pseudomonadati</taxon>
        <taxon>Bacteroidota</taxon>
        <taxon>Cytophagia</taxon>
        <taxon>Cytophagales</taxon>
        <taxon>Cytophagaceae</taxon>
        <taxon>Spirosoma</taxon>
    </lineage>
</organism>
<name>A0A286FE44_9BACT</name>
<accession>A0A286FE44</accession>
<feature type="transmembrane region" description="Helical" evidence="1">
    <location>
        <begin position="145"/>
        <end position="162"/>
    </location>
</feature>
<dbReference type="AlphaFoldDB" id="A0A286FE44"/>
<feature type="transmembrane region" description="Helical" evidence="1">
    <location>
        <begin position="220"/>
        <end position="241"/>
    </location>
</feature>
<gene>
    <name evidence="2" type="ORF">SAMN06269250_1768</name>
</gene>
<protein>
    <recommendedName>
        <fullName evidence="4">Dolichyl-phosphate-mannose-protein mannosyltransferase</fullName>
    </recommendedName>
</protein>